<evidence type="ECO:0000256" key="2">
    <source>
        <dbReference type="ARBA" id="ARBA00012296"/>
    </source>
</evidence>
<dbReference type="SUPFAM" id="SSF54211">
    <property type="entry name" value="Ribosomal protein S5 domain 2-like"/>
    <property type="match status" value="1"/>
</dbReference>
<dbReference type="InterPro" id="IPR029765">
    <property type="entry name" value="Mev_diP_decarb"/>
</dbReference>
<protein>
    <recommendedName>
        <fullName evidence="2">diphosphomevalonate decarboxylase</fullName>
        <ecNumber evidence="2">4.1.1.33</ecNumber>
    </recommendedName>
</protein>
<keyword evidence="4" id="KW-0547">Nucleotide-binding</keyword>
<evidence type="ECO:0000313" key="10">
    <source>
        <dbReference type="EMBL" id="PJC32488.1"/>
    </source>
</evidence>
<keyword evidence="3" id="KW-0444">Lipid biosynthesis</keyword>
<dbReference type="GO" id="GO:0019287">
    <property type="term" value="P:isopentenyl diphosphate biosynthetic process, mevalonate pathway"/>
    <property type="evidence" value="ECO:0007669"/>
    <property type="project" value="InterPro"/>
</dbReference>
<keyword evidence="6" id="KW-0443">Lipid metabolism</keyword>
<dbReference type="InterPro" id="IPR005935">
    <property type="entry name" value="Mev_decarb"/>
</dbReference>
<sequence length="338" mass="37326">MSKVTIQAPANIAFIKYWGRLDHKLFLPLNNNISMTLSSCTTTTTAELINGPSNMVEVKFLGKEYTQLTSDSINARNIFDQITRIKTLAKLDRSVHVKSENNFPADAGIASSASGFAALTGVLLLVYGLHALYEDKKEFSRQVRLCGSGSAVRSVYGGFVEMFAGHDHESSYANQVADEHHWDLVDIVAIVNADKKKISSSEGHELAETSPLLTARIEHTKKQFPIVRDAIVNKDFQTLGEALELESTSMHAVMMTQNPPAFYWGPGSISIMNQIRELREQKGILAYTTFDAGANAHVICQKKDAATIEHLMQKNPFVKSTIYNEPAPGAHEVSNHLF</sequence>
<comment type="caution">
    <text evidence="10">The sequence shown here is derived from an EMBL/GenBank/DDBJ whole genome shotgun (WGS) entry which is preliminary data.</text>
</comment>
<dbReference type="Proteomes" id="UP000231383">
    <property type="component" value="Unassembled WGS sequence"/>
</dbReference>
<comment type="similarity">
    <text evidence="1">Belongs to the diphosphomevalonate decarboxylase family.</text>
</comment>
<dbReference type="PANTHER" id="PTHR10977:SF3">
    <property type="entry name" value="DIPHOSPHOMEVALONATE DECARBOXYLASE"/>
    <property type="match status" value="1"/>
</dbReference>
<dbReference type="PIRSF" id="PIRSF015950">
    <property type="entry name" value="Mev_P_decrbx"/>
    <property type="match status" value="1"/>
</dbReference>
<evidence type="ECO:0000259" key="8">
    <source>
        <dbReference type="Pfam" id="PF18376"/>
    </source>
</evidence>
<dbReference type="GO" id="GO:0005829">
    <property type="term" value="C:cytosol"/>
    <property type="evidence" value="ECO:0007669"/>
    <property type="project" value="InterPro"/>
</dbReference>
<accession>A0A2M8EZM2</accession>
<evidence type="ECO:0000259" key="9">
    <source>
        <dbReference type="Pfam" id="PF22700"/>
    </source>
</evidence>
<evidence type="ECO:0000256" key="3">
    <source>
        <dbReference type="ARBA" id="ARBA00022516"/>
    </source>
</evidence>
<organism evidence="10 11">
    <name type="scientific">Candidatus Roizmanbacteria bacterium CG_4_9_14_0_2_um_filter_39_13</name>
    <dbReference type="NCBI Taxonomy" id="1974839"/>
    <lineage>
        <taxon>Bacteria</taxon>
        <taxon>Candidatus Roizmaniibacteriota</taxon>
    </lineage>
</organism>
<dbReference type="NCBIfam" id="TIGR01240">
    <property type="entry name" value="mevDPdecarb"/>
    <property type="match status" value="1"/>
</dbReference>
<evidence type="ECO:0000256" key="5">
    <source>
        <dbReference type="ARBA" id="ARBA00022840"/>
    </source>
</evidence>
<dbReference type="GO" id="GO:0005524">
    <property type="term" value="F:ATP binding"/>
    <property type="evidence" value="ECO:0007669"/>
    <property type="project" value="UniProtKB-KW"/>
</dbReference>
<proteinExistence type="inferred from homology"/>
<evidence type="ECO:0000313" key="11">
    <source>
        <dbReference type="Proteomes" id="UP000231383"/>
    </source>
</evidence>
<dbReference type="GO" id="GO:0004163">
    <property type="term" value="F:diphosphomevalonate decarboxylase activity"/>
    <property type="evidence" value="ECO:0007669"/>
    <property type="project" value="UniProtKB-EC"/>
</dbReference>
<dbReference type="InterPro" id="IPR020568">
    <property type="entry name" value="Ribosomal_Su5_D2-typ_SF"/>
</dbReference>
<dbReference type="EMBL" id="PFSC01000086">
    <property type="protein sequence ID" value="PJC32488.1"/>
    <property type="molecule type" value="Genomic_DNA"/>
</dbReference>
<dbReference type="Pfam" id="PF18376">
    <property type="entry name" value="MDD_C"/>
    <property type="match status" value="1"/>
</dbReference>
<dbReference type="Gene3D" id="3.30.70.890">
    <property type="entry name" value="GHMP kinase, C-terminal domain"/>
    <property type="match status" value="1"/>
</dbReference>
<evidence type="ECO:0000256" key="7">
    <source>
        <dbReference type="ARBA" id="ARBA00023239"/>
    </source>
</evidence>
<dbReference type="PANTHER" id="PTHR10977">
    <property type="entry name" value="DIPHOSPHOMEVALONATE DECARBOXYLASE"/>
    <property type="match status" value="1"/>
</dbReference>
<dbReference type="InterPro" id="IPR041431">
    <property type="entry name" value="Mvd1_C"/>
</dbReference>
<feature type="domain" description="Diphosphomevalonate decarboxylase-like N-terminal" evidence="9">
    <location>
        <begin position="8"/>
        <end position="173"/>
    </location>
</feature>
<dbReference type="EC" id="4.1.1.33" evidence="2"/>
<name>A0A2M8EZM2_9BACT</name>
<dbReference type="InterPro" id="IPR053859">
    <property type="entry name" value="MVD-like_N"/>
</dbReference>
<dbReference type="Pfam" id="PF22700">
    <property type="entry name" value="MVD-like_N"/>
    <property type="match status" value="1"/>
</dbReference>
<evidence type="ECO:0000256" key="4">
    <source>
        <dbReference type="ARBA" id="ARBA00022741"/>
    </source>
</evidence>
<evidence type="ECO:0000256" key="1">
    <source>
        <dbReference type="ARBA" id="ARBA00008831"/>
    </source>
</evidence>
<keyword evidence="5" id="KW-0067">ATP-binding</keyword>
<reference evidence="11" key="1">
    <citation type="submission" date="2017-09" db="EMBL/GenBank/DDBJ databases">
        <title>Depth-based differentiation of microbial function through sediment-hosted aquifers and enrichment of novel symbionts in the deep terrestrial subsurface.</title>
        <authorList>
            <person name="Probst A.J."/>
            <person name="Ladd B."/>
            <person name="Jarett J.K."/>
            <person name="Geller-Mcgrath D.E."/>
            <person name="Sieber C.M.K."/>
            <person name="Emerson J.B."/>
            <person name="Anantharaman K."/>
            <person name="Thomas B.C."/>
            <person name="Malmstrom R."/>
            <person name="Stieglmeier M."/>
            <person name="Klingl A."/>
            <person name="Woyke T."/>
            <person name="Ryan C.M."/>
            <person name="Banfield J.F."/>
        </authorList>
    </citation>
    <scope>NUCLEOTIDE SEQUENCE [LARGE SCALE GENOMIC DNA]</scope>
</reference>
<dbReference type="InterPro" id="IPR036554">
    <property type="entry name" value="GHMP_kinase_C_sf"/>
</dbReference>
<evidence type="ECO:0000256" key="6">
    <source>
        <dbReference type="ARBA" id="ARBA00023098"/>
    </source>
</evidence>
<dbReference type="InterPro" id="IPR014721">
    <property type="entry name" value="Ribsml_uS5_D2-typ_fold_subgr"/>
</dbReference>
<keyword evidence="7" id="KW-0456">Lyase</keyword>
<dbReference type="SUPFAM" id="SSF55060">
    <property type="entry name" value="GHMP Kinase, C-terminal domain"/>
    <property type="match status" value="1"/>
</dbReference>
<gene>
    <name evidence="10" type="primary">mvaD</name>
    <name evidence="10" type="ORF">CO051_03175</name>
</gene>
<dbReference type="AlphaFoldDB" id="A0A2M8EZM2"/>
<feature type="domain" description="Mvd1 C-terminal" evidence="8">
    <location>
        <begin position="187"/>
        <end position="314"/>
    </location>
</feature>
<dbReference type="Gene3D" id="3.30.230.10">
    <property type="match status" value="1"/>
</dbReference>